<dbReference type="Proteomes" id="UP000002383">
    <property type="component" value="Chromosome"/>
</dbReference>
<proteinExistence type="predicted"/>
<reference evidence="1 2" key="1">
    <citation type="journal article" date="2011" name="Stand. Genomic Sci.">
        <title>Complete genome sequence of 'Thioalkalivibrio sulfidophilus' HL-EbGr7.</title>
        <authorList>
            <person name="Muyzer G."/>
            <person name="Sorokin D.Y."/>
            <person name="Mavromatis K."/>
            <person name="Lapidus A."/>
            <person name="Clum A."/>
            <person name="Ivanova N."/>
            <person name="Pati A."/>
            <person name="d'Haeseleer P."/>
            <person name="Woyke T."/>
            <person name="Kyrpides N.C."/>
        </authorList>
    </citation>
    <scope>NUCLEOTIDE SEQUENCE [LARGE SCALE GENOMIC DNA]</scope>
    <source>
        <strain evidence="1 2">HL-EbGR7</strain>
    </source>
</reference>
<dbReference type="Gene3D" id="3.40.630.10">
    <property type="entry name" value="Zn peptidases"/>
    <property type="match status" value="1"/>
</dbReference>
<gene>
    <name evidence="1" type="ordered locus">Tgr7_1755</name>
</gene>
<accession>B8GSD3</accession>
<dbReference type="KEGG" id="tgr:Tgr7_1755"/>
<dbReference type="RefSeq" id="WP_012638319.1">
    <property type="nucleotide sequence ID" value="NC_011901.1"/>
</dbReference>
<organism evidence="1 2">
    <name type="scientific">Thioalkalivibrio sulfidiphilus (strain HL-EbGR7)</name>
    <dbReference type="NCBI Taxonomy" id="396588"/>
    <lineage>
        <taxon>Bacteria</taxon>
        <taxon>Pseudomonadati</taxon>
        <taxon>Pseudomonadota</taxon>
        <taxon>Gammaproteobacteria</taxon>
        <taxon>Chromatiales</taxon>
        <taxon>Ectothiorhodospiraceae</taxon>
        <taxon>Thioalkalivibrio</taxon>
    </lineage>
</organism>
<sequence>MSQTVERAVSVHDLGPRTQRPRVALVNAGGHNINARFVLARLAAYLRGLEQGDPSVPGRLRQRVLVVPSGQPEVLPDEVLVQAGQAWHRVVLDTGCRGMDALPQVRLGARPSDDERASACLFGLPSVSEADDIGSDVHGVPWLEHLDGASGERYMVIAGHGEDLQPALCERLFRALIAFLLRVEAIQGIELADEEDDLHYFGSDQVFRFTSQQPGLFVFRQVPGQWLQAGDLLGYLYDEHDGTLLEELRAPVAGLLASLRRSPLVSEGAVLALIHRR</sequence>
<dbReference type="OrthoDB" id="5791716at2"/>
<dbReference type="AlphaFoldDB" id="B8GSD3"/>
<dbReference type="EMBL" id="CP001339">
    <property type="protein sequence ID" value="ACL72837.1"/>
    <property type="molecule type" value="Genomic_DNA"/>
</dbReference>
<evidence type="ECO:0000313" key="1">
    <source>
        <dbReference type="EMBL" id="ACL72837.1"/>
    </source>
</evidence>
<keyword evidence="2" id="KW-1185">Reference proteome</keyword>
<evidence type="ECO:0000313" key="2">
    <source>
        <dbReference type="Proteomes" id="UP000002383"/>
    </source>
</evidence>
<protein>
    <submittedName>
        <fullName evidence="1">Succinylglutamate desuccinylase/aspartoacylase</fullName>
    </submittedName>
</protein>
<name>B8GSD3_THISH</name>
<dbReference type="SUPFAM" id="SSF53187">
    <property type="entry name" value="Zn-dependent exopeptidases"/>
    <property type="match status" value="1"/>
</dbReference>
<dbReference type="HOGENOM" id="CLU_1004500_0_0_6"/>